<organism evidence="2 3">
    <name type="scientific">OM182 bacterium</name>
    <dbReference type="NCBI Taxonomy" id="2510334"/>
    <lineage>
        <taxon>Bacteria</taxon>
        <taxon>Pseudomonadati</taxon>
        <taxon>Pseudomonadota</taxon>
        <taxon>Gammaproteobacteria</taxon>
        <taxon>OMG group</taxon>
        <taxon>OM182 clade</taxon>
    </lineage>
</organism>
<keyword evidence="1" id="KW-0732">Signal</keyword>
<dbReference type="Proteomes" id="UP000320404">
    <property type="component" value="Unassembled WGS sequence"/>
</dbReference>
<evidence type="ECO:0000313" key="3">
    <source>
        <dbReference type="Proteomes" id="UP000320404"/>
    </source>
</evidence>
<accession>A0A520RSL4</accession>
<feature type="chain" id="PRO_5022012965" evidence="1">
    <location>
        <begin position="26"/>
        <end position="420"/>
    </location>
</feature>
<protein>
    <submittedName>
        <fullName evidence="2">DUF2066 domain-containing protein</fullName>
    </submittedName>
</protein>
<comment type="caution">
    <text evidence="2">The sequence shown here is derived from an EMBL/GenBank/DDBJ whole genome shotgun (WGS) entry which is preliminary data.</text>
</comment>
<dbReference type="InterPro" id="IPR018642">
    <property type="entry name" value="DUF2066"/>
</dbReference>
<dbReference type="AlphaFoldDB" id="A0A520RSL4"/>
<dbReference type="EMBL" id="SHAH01000131">
    <property type="protein sequence ID" value="RZO73242.1"/>
    <property type="molecule type" value="Genomic_DNA"/>
</dbReference>
<evidence type="ECO:0000256" key="1">
    <source>
        <dbReference type="SAM" id="SignalP"/>
    </source>
</evidence>
<evidence type="ECO:0000313" key="2">
    <source>
        <dbReference type="EMBL" id="RZO73242.1"/>
    </source>
</evidence>
<sequence length="420" mass="46035">MKWHENFSKLLGVCSLGLALLFASAATQALPVTGLYSEHMAVANESDAERSRAFREALQAVILRVTGEPQWLDHPTIIAAVENAQSYVEAIGYSSEFIAVPAEVAARAAQSTDVTGTAETTGTTEATEITQMPGAAVEPTVATPEPDANQAEVSAPLIPTTREQRYIDVDFSSALIDELLTTANIPIWDSNRPSVLVWMALQDETGNRSLMTADINNDIIELIQEFADRRGLPVLFPVLDFEDRRSLNEDLVWTLNEEAIRKASNRYGADSILTGRLHFTASGELVGLWQFLFQDEADVFDGFSTDLREYLHGPLARVTSQLASYFAIVPESATREMVQLRVDGVGSLQEYSSLLSYVSGLGLVESVSPAQLDGERLELRLGLVGDAQQLFELIALDRDLLPIEGVASDASDVLHYRWTR</sequence>
<dbReference type="Pfam" id="PF09839">
    <property type="entry name" value="DUF2066"/>
    <property type="match status" value="1"/>
</dbReference>
<reference evidence="2 3" key="1">
    <citation type="submission" date="2019-02" db="EMBL/GenBank/DDBJ databases">
        <title>Prokaryotic population dynamics and viral predation in marine succession experiment using metagenomics: the confinement effect.</title>
        <authorList>
            <person name="Haro-Moreno J.M."/>
            <person name="Rodriguez-Valera F."/>
            <person name="Lopez-Perez M."/>
        </authorList>
    </citation>
    <scope>NUCLEOTIDE SEQUENCE [LARGE SCALE GENOMIC DNA]</scope>
    <source>
        <strain evidence="2">MED-G158</strain>
    </source>
</reference>
<name>A0A520RSL4_9GAMM</name>
<gene>
    <name evidence="2" type="ORF">EVA69_06825</name>
</gene>
<proteinExistence type="predicted"/>
<feature type="signal peptide" evidence="1">
    <location>
        <begin position="1"/>
        <end position="25"/>
    </location>
</feature>